<evidence type="ECO:0000313" key="5">
    <source>
        <dbReference type="Proteomes" id="UP001322512"/>
    </source>
</evidence>
<reference evidence="3 5" key="4">
    <citation type="submission" date="2023-11" db="EMBL/GenBank/DDBJ databases">
        <title>MicrobeMod: A computational toolkit for identifying prokaryotic methylation and restriction-modification with nanopore sequencing.</title>
        <authorList>
            <person name="Crits-Christoph A."/>
            <person name="Kang S.C."/>
            <person name="Lee H."/>
            <person name="Ostrov N."/>
        </authorList>
    </citation>
    <scope>NUCLEOTIDE SEQUENCE [LARGE SCALE GENOMIC DNA]</scope>
    <source>
        <strain evidence="3 5">ATCC 33173</strain>
    </source>
</reference>
<reference evidence="2" key="1">
    <citation type="journal article" date="2010" name="Environ. Microbiol.">
        <title>A blueprint of ectoine metabolism from the genome of the industrial producer Halomonas elongata DSM 2581(T).</title>
        <authorList>
            <person name="Schwibbert K."/>
            <person name="Marin-Sanguino A."/>
            <person name="Bagyan I."/>
            <person name="Heidrich G."/>
            <person name="Lentzen G."/>
            <person name="Seitz H."/>
            <person name="Rampp M."/>
            <person name="Schuster S.C."/>
            <person name="Klenk H.P."/>
            <person name="Pfeiffer F."/>
            <person name="Oesterhelt D."/>
            <person name="Kunte H.J."/>
        </authorList>
    </citation>
    <scope>NUCLEOTIDE SEQUENCE</scope>
    <source>
        <strain evidence="2">Type strain: DSM 2581</strain>
    </source>
</reference>
<evidence type="ECO:0000313" key="2">
    <source>
        <dbReference type="EMBL" id="SJK83876.1"/>
    </source>
</evidence>
<keyword evidence="2" id="KW-0489">Methyltransferase</keyword>
<evidence type="ECO:0000313" key="4">
    <source>
        <dbReference type="Proteomes" id="UP000008707"/>
    </source>
</evidence>
<organism evidence="2 4">
    <name type="scientific">Halomonas elongata (strain ATCC 33173 / DSM 2581 / NBRC 15536 / NCIMB 2198 / 1H9)</name>
    <dbReference type="NCBI Taxonomy" id="768066"/>
    <lineage>
        <taxon>Bacteria</taxon>
        <taxon>Pseudomonadati</taxon>
        <taxon>Pseudomonadota</taxon>
        <taxon>Gammaproteobacteria</taxon>
        <taxon>Oceanospirillales</taxon>
        <taxon>Halomonadaceae</taxon>
        <taxon>Halomonas</taxon>
    </lineage>
</organism>
<dbReference type="EMBL" id="FN869568">
    <property type="protein sequence ID" value="SJK83876.1"/>
    <property type="molecule type" value="Genomic_DNA"/>
</dbReference>
<dbReference type="EMBL" id="CP139472">
    <property type="protein sequence ID" value="WPU46559.1"/>
    <property type="molecule type" value="Genomic_DNA"/>
</dbReference>
<dbReference type="SUPFAM" id="SSF53335">
    <property type="entry name" value="S-adenosyl-L-methionine-dependent methyltransferases"/>
    <property type="match status" value="1"/>
</dbReference>
<dbReference type="InterPro" id="IPR041698">
    <property type="entry name" value="Methyltransf_25"/>
</dbReference>
<reference evidence="4" key="3">
    <citation type="journal article" date="2011" name="Environ. Microbiol.">
        <title>A blueprint of ectoine metabolism from the genome of the industrial producer Halomonas elongata DSM 2581(T).</title>
        <authorList>
            <person name="Schwibbert K."/>
            <person name="Marin-Sanguino A."/>
            <person name="Bagyan I."/>
            <person name="Heidrich G."/>
            <person name="Lentzen G."/>
            <person name="Seitz H."/>
            <person name="Rampp M."/>
            <person name="Schuster S.C."/>
            <person name="Klenk H.P."/>
            <person name="Pfeiffer F."/>
            <person name="Oesterhelt D."/>
            <person name="Kunte H.J."/>
        </authorList>
    </citation>
    <scope>NUCLEOTIDE SEQUENCE [LARGE SCALE GENOMIC DNA]</scope>
    <source>
        <strain evidence="4">ATCC 33173 / DSM 2581 / NBRC 15536 / NCIMB 2198 / 1H9</strain>
    </source>
</reference>
<dbReference type="Pfam" id="PF13649">
    <property type="entry name" value="Methyltransf_25"/>
    <property type="match status" value="1"/>
</dbReference>
<sequence>MVDSRWYDKFAPLYNIGTFADLFYRRARNKAIDELALSPGSTVLDIFCGTGVDFGPLHREIGAQGRILAVDGSEGMLKEAKARSRALEINENCIDFFEADLSRNGGIEKVVSCIHEKKPRHVLFSLGLTCLENWHNFTSEILSAVQSGTRLAIMDAYSKRLTLGSRFISWIGAADCQRTVWRALEENCDSFQWFEFRPFKVLDVSVFVASGTKP</sequence>
<dbReference type="GO" id="GO:0008168">
    <property type="term" value="F:methyltransferase activity"/>
    <property type="evidence" value="ECO:0007669"/>
    <property type="project" value="UniProtKB-KW"/>
</dbReference>
<dbReference type="GO" id="GO:0032259">
    <property type="term" value="P:methylation"/>
    <property type="evidence" value="ECO:0007669"/>
    <property type="project" value="UniProtKB-KW"/>
</dbReference>
<gene>
    <name evidence="2" type="ORF">HELO_4083C</name>
    <name evidence="3" type="ORF">SR933_15065</name>
</gene>
<dbReference type="AlphaFoldDB" id="A0A1R4A4H4"/>
<evidence type="ECO:0000313" key="3">
    <source>
        <dbReference type="EMBL" id="WPU46559.1"/>
    </source>
</evidence>
<accession>A0A1R4A4H4</accession>
<dbReference type="RefSeq" id="WP_109637534.1">
    <property type="nucleotide sequence ID" value="NC_014532.2"/>
</dbReference>
<keyword evidence="2" id="KW-0808">Transferase</keyword>
<dbReference type="Proteomes" id="UP000008707">
    <property type="component" value="Chromosome"/>
</dbReference>
<reference evidence="2" key="2">
    <citation type="submission" date="2010-05" db="EMBL/GenBank/DDBJ databases">
        <title>Revision and reannotation of the Halomonas elongata DSM 2581(T) genome.</title>
        <authorList>
            <person name="Pfeiffer F."/>
            <person name="Bagyan I."/>
            <person name="Alfaro-Espinoza G."/>
            <person name="Zamora-Lagos M.A."/>
            <person name="Habermann B."/>
            <person name="Oesterhelt D."/>
            <person name="Kunte H.J."/>
        </authorList>
    </citation>
    <scope>NUCLEOTIDE SEQUENCE</scope>
    <source>
        <strain evidence="2">Type strain: DSM 2581</strain>
    </source>
</reference>
<dbReference type="KEGG" id="hel:HELO_4083C"/>
<feature type="domain" description="Methyltransferase" evidence="1">
    <location>
        <begin position="43"/>
        <end position="103"/>
    </location>
</feature>
<dbReference type="OrthoDB" id="9797252at2"/>
<dbReference type="Proteomes" id="UP001322512">
    <property type="component" value="Chromosome"/>
</dbReference>
<dbReference type="CDD" id="cd02440">
    <property type="entry name" value="AdoMet_MTases"/>
    <property type="match status" value="1"/>
</dbReference>
<dbReference type="InterPro" id="IPR029063">
    <property type="entry name" value="SAM-dependent_MTases_sf"/>
</dbReference>
<dbReference type="EC" id="2.1.1.-" evidence="2"/>
<proteinExistence type="predicted"/>
<protein>
    <submittedName>
        <fullName evidence="3">Class I SAM-dependent methyltransferase</fullName>
    </submittedName>
    <submittedName>
        <fullName evidence="2">Probable S-adenosylmethionine-dependent methyltransferase</fullName>
        <ecNumber evidence="2">2.1.1.-</ecNumber>
    </submittedName>
</protein>
<keyword evidence="5" id="KW-1185">Reference proteome</keyword>
<name>A0A1R4A4H4_HALED</name>
<dbReference type="GeneID" id="91011506"/>
<dbReference type="Gene3D" id="3.40.50.150">
    <property type="entry name" value="Vaccinia Virus protein VP39"/>
    <property type="match status" value="1"/>
</dbReference>
<evidence type="ECO:0000259" key="1">
    <source>
        <dbReference type="Pfam" id="PF13649"/>
    </source>
</evidence>